<dbReference type="EMBL" id="NAJN01000141">
    <property type="protein sequence ID" value="TKA78479.1"/>
    <property type="molecule type" value="Genomic_DNA"/>
</dbReference>
<evidence type="ECO:0000313" key="2">
    <source>
        <dbReference type="EMBL" id="TKA78479.1"/>
    </source>
</evidence>
<evidence type="ECO:0000256" key="1">
    <source>
        <dbReference type="SAM" id="MobiDB-lite"/>
    </source>
</evidence>
<comment type="caution">
    <text evidence="2">The sequence shown here is derived from an EMBL/GenBank/DDBJ whole genome shotgun (WGS) entry which is preliminary data.</text>
</comment>
<accession>A0A4V5NHC9</accession>
<evidence type="ECO:0000313" key="3">
    <source>
        <dbReference type="Proteomes" id="UP000308768"/>
    </source>
</evidence>
<feature type="compositionally biased region" description="Polar residues" evidence="1">
    <location>
        <begin position="116"/>
        <end position="141"/>
    </location>
</feature>
<reference evidence="2 3" key="1">
    <citation type="submission" date="2017-03" db="EMBL/GenBank/DDBJ databases">
        <title>Genomes of endolithic fungi from Antarctica.</title>
        <authorList>
            <person name="Coleine C."/>
            <person name="Masonjones S."/>
            <person name="Stajich J.E."/>
        </authorList>
    </citation>
    <scope>NUCLEOTIDE SEQUENCE [LARGE SCALE GENOMIC DNA]</scope>
    <source>
        <strain evidence="2 3">CCFEE 5187</strain>
    </source>
</reference>
<dbReference type="AlphaFoldDB" id="A0A4V5NHC9"/>
<sequence length="514" mass="55538">MSSQFCEFERLLDVGQKLCASIEQTVLVPNTSVNGAEFLQHGGSELANDHHGLIPPYHSVDNPLRDLESILRATGREIELLDLWSACHGDAESQLGPLQVSRDRRQVHFTKEDGTSGRNSEGSHFTQRNGSSFSEPATSPATPIVQGSLIPHFPRSQTNPFPPSSCAKAIPESSTLINPFPSASFENAVPGSEANSSLHVSSSQAKNGTAEDIATMASFDMTFDAGAMNFDEGMTGSTLTQSFVNNDFNYPSTVDCNIFSSDAMADIDAYLDCPKLGALSSTPQQETGTTPADAINFDFDFDVTNPSDLLPLEANANFNGNEMDFNGSAVNFNGNNISPSGYVQPQANTNFNHDETMAAMLTHNTTSCSPTPPITLLTPAQVQDQCTAAFTAGQNSTRRIVDEKDKHIARQAAHLQAILKQQSHMGAQNRHVLSEIKKRHAVVAAQLGGAMQLVQKVAADRDAARAEAQRWAAETKRHKAEAQMWEAECGRLAAQPNRRDAEAAQRIDSLFGDE</sequence>
<gene>
    <name evidence="2" type="ORF">B0A49_03856</name>
</gene>
<organism evidence="2 3">
    <name type="scientific">Cryomyces minteri</name>
    <dbReference type="NCBI Taxonomy" id="331657"/>
    <lineage>
        <taxon>Eukaryota</taxon>
        <taxon>Fungi</taxon>
        <taxon>Dikarya</taxon>
        <taxon>Ascomycota</taxon>
        <taxon>Pezizomycotina</taxon>
        <taxon>Dothideomycetes</taxon>
        <taxon>Dothideomycetes incertae sedis</taxon>
        <taxon>Cryomyces</taxon>
    </lineage>
</organism>
<name>A0A4V5NHC9_9PEZI</name>
<dbReference type="Proteomes" id="UP000308768">
    <property type="component" value="Unassembled WGS sequence"/>
</dbReference>
<proteinExistence type="predicted"/>
<keyword evidence="3" id="KW-1185">Reference proteome</keyword>
<protein>
    <submittedName>
        <fullName evidence="2">Uncharacterized protein</fullName>
    </submittedName>
</protein>
<feature type="region of interest" description="Disordered" evidence="1">
    <location>
        <begin position="110"/>
        <end position="167"/>
    </location>
</feature>